<organism evidence="3 4">
    <name type="scientific">Falsochrobactrum ovis</name>
    <dbReference type="NCBI Taxonomy" id="1293442"/>
    <lineage>
        <taxon>Bacteria</taxon>
        <taxon>Pseudomonadati</taxon>
        <taxon>Pseudomonadota</taxon>
        <taxon>Alphaproteobacteria</taxon>
        <taxon>Hyphomicrobiales</taxon>
        <taxon>Brucellaceae</taxon>
        <taxon>Falsochrobactrum</taxon>
    </lineage>
</organism>
<evidence type="ECO:0000313" key="4">
    <source>
        <dbReference type="Proteomes" id="UP000249453"/>
    </source>
</evidence>
<evidence type="ECO:0000313" key="3">
    <source>
        <dbReference type="EMBL" id="RAK25600.1"/>
    </source>
</evidence>
<keyword evidence="4" id="KW-1185">Reference proteome</keyword>
<protein>
    <submittedName>
        <fullName evidence="3">Uncharacterized protein DUF4189</fullName>
    </submittedName>
</protein>
<feature type="domain" description="DUF4189" evidence="2">
    <location>
        <begin position="52"/>
        <end position="101"/>
    </location>
</feature>
<dbReference type="EMBL" id="QLMK01000022">
    <property type="protein sequence ID" value="RAK25600.1"/>
    <property type="molecule type" value="Genomic_DNA"/>
</dbReference>
<dbReference type="OrthoDB" id="8086271at2"/>
<feature type="chain" id="PRO_5016646744" evidence="1">
    <location>
        <begin position="24"/>
        <end position="167"/>
    </location>
</feature>
<dbReference type="InterPro" id="IPR025240">
    <property type="entry name" value="DUF4189"/>
</dbReference>
<comment type="caution">
    <text evidence="3">The sequence shown here is derived from an EMBL/GenBank/DDBJ whole genome shotgun (WGS) entry which is preliminary data.</text>
</comment>
<dbReference type="Proteomes" id="UP000249453">
    <property type="component" value="Unassembled WGS sequence"/>
</dbReference>
<feature type="domain" description="DUF4189" evidence="2">
    <location>
        <begin position="114"/>
        <end position="166"/>
    </location>
</feature>
<keyword evidence="1" id="KW-0732">Signal</keyword>
<evidence type="ECO:0000256" key="1">
    <source>
        <dbReference type="SAM" id="SignalP"/>
    </source>
</evidence>
<feature type="signal peptide" evidence="1">
    <location>
        <begin position="1"/>
        <end position="23"/>
    </location>
</feature>
<accession>A0A364JRS5</accession>
<name>A0A364JRS5_9HYPH</name>
<evidence type="ECO:0000259" key="2">
    <source>
        <dbReference type="Pfam" id="PF13827"/>
    </source>
</evidence>
<gene>
    <name evidence="3" type="ORF">C7374_12217</name>
</gene>
<dbReference type="RefSeq" id="WP_111576392.1">
    <property type="nucleotide sequence ID" value="NZ_JBHEEY010000022.1"/>
</dbReference>
<reference evidence="3 4" key="1">
    <citation type="submission" date="2018-06" db="EMBL/GenBank/DDBJ databases">
        <title>Genomic Encyclopedia of Type Strains, Phase IV (KMG-IV): sequencing the most valuable type-strain genomes for metagenomic binning, comparative biology and taxonomic classification.</title>
        <authorList>
            <person name="Goeker M."/>
        </authorList>
    </citation>
    <scope>NUCLEOTIDE SEQUENCE [LARGE SCALE GENOMIC DNA]</scope>
    <source>
        <strain evidence="3 4">DSM 26720</strain>
    </source>
</reference>
<dbReference type="AlphaFoldDB" id="A0A364JRS5"/>
<proteinExistence type="predicted"/>
<sequence length="167" mass="17769">MTIRSVLAAVGLFAVAGISTVRAADLPATISEIPEPPVVQFESGSGDQKGIWAAIAYSERDGRHGFFWGADKRPEAERAALRHCEKAGGASCTIVSVFRNHRHWNDDDGSGFPYNHCGALAVSTEPAGGMSAWGAKSASTRKEAEDLSLSACEASGRQCDIREWVCT</sequence>
<dbReference type="Pfam" id="PF13827">
    <property type="entry name" value="DUF4189"/>
    <property type="match status" value="2"/>
</dbReference>